<gene>
    <name evidence="1" type="ORF">APZ42_007377</name>
</gene>
<name>A0A164FBT7_9CRUS</name>
<protein>
    <submittedName>
        <fullName evidence="1">Cc8K15.2-like protein</fullName>
    </submittedName>
</protein>
<reference evidence="1 2" key="1">
    <citation type="submission" date="2016-03" db="EMBL/GenBank/DDBJ databases">
        <title>EvidentialGene: Evidence-directed Construction of Genes on Genomes.</title>
        <authorList>
            <person name="Gilbert D.G."/>
            <person name="Choi J.-H."/>
            <person name="Mockaitis K."/>
            <person name="Colbourne J."/>
            <person name="Pfrender M."/>
        </authorList>
    </citation>
    <scope>NUCLEOTIDE SEQUENCE [LARGE SCALE GENOMIC DNA]</scope>
    <source>
        <strain evidence="1 2">Xinb3</strain>
        <tissue evidence="1">Complete organism</tissue>
    </source>
</reference>
<proteinExistence type="predicted"/>
<organism evidence="1 2">
    <name type="scientific">Daphnia magna</name>
    <dbReference type="NCBI Taxonomy" id="35525"/>
    <lineage>
        <taxon>Eukaryota</taxon>
        <taxon>Metazoa</taxon>
        <taxon>Ecdysozoa</taxon>
        <taxon>Arthropoda</taxon>
        <taxon>Crustacea</taxon>
        <taxon>Branchiopoda</taxon>
        <taxon>Diplostraca</taxon>
        <taxon>Cladocera</taxon>
        <taxon>Anomopoda</taxon>
        <taxon>Daphniidae</taxon>
        <taxon>Daphnia</taxon>
    </lineage>
</organism>
<feature type="non-terminal residue" evidence="1">
    <location>
        <position position="1"/>
    </location>
</feature>
<dbReference type="AlphaFoldDB" id="A0A164FBT7"/>
<comment type="caution">
    <text evidence="1">The sequence shown here is derived from an EMBL/GenBank/DDBJ whole genome shotgun (WGS) entry which is preliminary data.</text>
</comment>
<dbReference type="Proteomes" id="UP000076858">
    <property type="component" value="Unassembled WGS sequence"/>
</dbReference>
<keyword evidence="2" id="KW-1185">Reference proteome</keyword>
<evidence type="ECO:0000313" key="2">
    <source>
        <dbReference type="Proteomes" id="UP000076858"/>
    </source>
</evidence>
<sequence>LLGIPVIKDSTGMSQHNAVIKLLDEWEVTDNVVGMVFDTTASNTGRWKGCATSIEFTLDRAVLWLACRHHMYELHVKHVAALSTLLPSHYLLDYRELLELTVLFLGGTVYPFKFRKSVAHQHARFMAYSIYFLKMQLMSQRLNMTDDEAGKVKRMSTFIAVFHSRAFLRSRISSIAPSMDLKYLTDMNIYAKEDAEASAVAIKSVSNHLWYLTEEAVVF</sequence>
<feature type="non-terminal residue" evidence="1">
    <location>
        <position position="219"/>
    </location>
</feature>
<dbReference type="EMBL" id="LRGB01020642">
    <property type="protein sequence ID" value="KZR97635.1"/>
    <property type="molecule type" value="Genomic_DNA"/>
</dbReference>
<accession>A0A164FBT7</accession>
<evidence type="ECO:0000313" key="1">
    <source>
        <dbReference type="EMBL" id="KZR97635.1"/>
    </source>
</evidence>